<dbReference type="SUPFAM" id="SSF53756">
    <property type="entry name" value="UDP-Glycosyltransferase/glycogen phosphorylase"/>
    <property type="match status" value="2"/>
</dbReference>
<dbReference type="Proteomes" id="UP000031656">
    <property type="component" value="Chromosome"/>
</dbReference>
<feature type="domain" description="Glycosyltransferase subfamily 4-like N-terminal" evidence="3">
    <location>
        <begin position="875"/>
        <end position="1041"/>
    </location>
</feature>
<accession>A0A067Z663</accession>
<dbReference type="Pfam" id="PF13181">
    <property type="entry name" value="TPR_8"/>
    <property type="match status" value="1"/>
</dbReference>
<dbReference type="HOGENOM" id="CLU_261818_0_0_5"/>
<reference evidence="4 5" key="1">
    <citation type="journal article" date="2015" name="Appl. Microbiol. Biotechnol.">
        <title>The consequence of an additional NADH dehydrogenase paralog on the growth of Gluconobacter oxydans DSM3504.</title>
        <authorList>
            <person name="Kostner D."/>
            <person name="Luchterhand B."/>
            <person name="Junker A."/>
            <person name="Volland S."/>
            <person name="Daniel R."/>
            <person name="Buchs J."/>
            <person name="Liebl W."/>
            <person name="Ehrenreich A."/>
        </authorList>
    </citation>
    <scope>NUCLEOTIDE SEQUENCE [LARGE SCALE GENOMIC DNA]</scope>
    <source>
        <strain evidence="4">DSM 3504</strain>
    </source>
</reference>
<dbReference type="KEGG" id="goy:GLS_c12430"/>
<proteinExistence type="predicted"/>
<protein>
    <submittedName>
        <fullName evidence="4">Putative glycosyltransferase</fullName>
    </submittedName>
</protein>
<name>A0A067Z663_GLUOY</name>
<evidence type="ECO:0000259" key="3">
    <source>
        <dbReference type="Pfam" id="PF13439"/>
    </source>
</evidence>
<dbReference type="RefSeq" id="WP_041111599.1">
    <property type="nucleotide sequence ID" value="NZ_CP004373.1"/>
</dbReference>
<keyword evidence="4" id="KW-0808">Transferase</keyword>
<gene>
    <name evidence="4" type="ORF">GLS_c12430</name>
</gene>
<sequence length="1231" mass="137373">MKPWRIGRLFRTSLPVDHHIRQGNAHNSDRNWAQAARAYQAALAVDPGLAHIWIQLGHAFKEQGDLSQAEHAYRQATLLSPHDPDGWLQLGHLLSLAGNFRDSITALEEGQRISGDPLFAAEDIAALRERQKQPKRSWRQPEWVTPDITALWTSEGFCHAGMELFDPWAYWQINPEVRQTFGTPVALDLVRHFCTSGISKCLPFSLVESFDPDFYRRFRLNGIAFTDAGAYRHWLTTGIAQHVPANEKRWIQSLLGDRITTLEDVDPLLSSAFRDENAATHTRRTLVEGFISDLLTDPERPVTPTPRNAPLLHAIACRGEKGSALHQKGARRLREKIYLHVPTCRQNTRALAFMLASQNMEGSALPLLKDLVRQPHEAAVTYLVLARCEDHLGERKAARTTLYAGGASHAGEPALRHTLRTQEEQDLQQAWREALALARIGRIADGQNIIHNFLNEIPFRLPFPKALRPRTGKIAIVAEMSLSQCRLYRVEQRRDHLLTAGYTVEIFNVDSDLDAFTAGISAFESVIFYRTPAWPAVIRSIHLARSLGLTTFYDIDDPIFDAELYPEPFETYGGTISQETYYGLALGAPLFAKALSLCEYAIASTEPLAERMRRHHNGEVFVQPNGLGEAHAIAMRRHGRKSPSPDQPVTIFYGSNTKANRSEIVSVLEPALARILKKYGQRVRLCIVGDLPEDSILTDLRGNITLLPPLPDVQAYWSLLSSADINLAILGQSPTTDTKSGIKWLEAAMFGIPSVLSDTAGYRDVAKENETALFATDTNSWVRALDQLVADQALRTRIGKAAYTHALTTYGATPLASRAKALMERTAPPDTTARHRILGVNVFYPPQAIGGATRVFHDNLSDLSTPEDKRFLFEVFTSQAEPDSEKLRVYAQDGILVTSVAPLDVDDKDRIAEDPNMVTQFRKVIERFRPHLVHFHCIQRLTAGIIDVLLELDIPYCITLHDAWWISDRQFVIDELGQPRLYNYSSPLETLERCGAKAVARMESLRDRLFGAKAVLAVSEAFAELYRTAGVHHVQTIGNGVSALTPRPRLREESGRIRLGFIGGLARHKGWDLIQIALREGNFHNLELLAIDHAMSPGDERTDVFGQTPVVFRGKMSQNEVAGLYASIDVLLAPSIWPESFGLVTREAALCGCWVVASDRGAIGDTINNDINGFRIDVSSAADLRRVLTLIDKSPTRFRQPAPELKISRTARDQAQDLGVLYEKLLQPGET</sequence>
<evidence type="ECO:0000256" key="1">
    <source>
        <dbReference type="PROSITE-ProRule" id="PRU00339"/>
    </source>
</evidence>
<dbReference type="InterPro" id="IPR028098">
    <property type="entry name" value="Glyco_trans_4-like_N"/>
</dbReference>
<dbReference type="Gene3D" id="3.40.50.2000">
    <property type="entry name" value="Glycogen Phosphorylase B"/>
    <property type="match status" value="3"/>
</dbReference>
<dbReference type="InterPro" id="IPR019734">
    <property type="entry name" value="TPR_rpt"/>
</dbReference>
<dbReference type="EMBL" id="CP004373">
    <property type="protein sequence ID" value="AHK71140.1"/>
    <property type="molecule type" value="Genomic_DNA"/>
</dbReference>
<dbReference type="CDD" id="cd03823">
    <property type="entry name" value="GT4_ExpE7-like"/>
    <property type="match status" value="1"/>
</dbReference>
<dbReference type="SMART" id="SM00028">
    <property type="entry name" value="TPR"/>
    <property type="match status" value="3"/>
</dbReference>
<dbReference type="GO" id="GO:0016757">
    <property type="term" value="F:glycosyltransferase activity"/>
    <property type="evidence" value="ECO:0007669"/>
    <property type="project" value="InterPro"/>
</dbReference>
<dbReference type="Gene3D" id="1.25.40.10">
    <property type="entry name" value="Tetratricopeptide repeat domain"/>
    <property type="match status" value="1"/>
</dbReference>
<dbReference type="PANTHER" id="PTHR12526">
    <property type="entry name" value="GLYCOSYLTRANSFERASE"/>
    <property type="match status" value="1"/>
</dbReference>
<dbReference type="SUPFAM" id="SSF48452">
    <property type="entry name" value="TPR-like"/>
    <property type="match status" value="1"/>
</dbReference>
<feature type="repeat" description="TPR" evidence="1">
    <location>
        <begin position="50"/>
        <end position="83"/>
    </location>
</feature>
<dbReference type="GeneID" id="56905476"/>
<evidence type="ECO:0000313" key="4">
    <source>
        <dbReference type="EMBL" id="AHK71140.1"/>
    </source>
</evidence>
<organism evidence="4 5">
    <name type="scientific">Gluconobacter oxydans DSM 3504</name>
    <dbReference type="NCBI Taxonomy" id="1288313"/>
    <lineage>
        <taxon>Bacteria</taxon>
        <taxon>Pseudomonadati</taxon>
        <taxon>Pseudomonadota</taxon>
        <taxon>Alphaproteobacteria</taxon>
        <taxon>Acetobacterales</taxon>
        <taxon>Acetobacteraceae</taxon>
        <taxon>Gluconobacter</taxon>
    </lineage>
</organism>
<dbReference type="Pfam" id="PF13439">
    <property type="entry name" value="Glyco_transf_4"/>
    <property type="match status" value="1"/>
</dbReference>
<evidence type="ECO:0000259" key="2">
    <source>
        <dbReference type="Pfam" id="PF00534"/>
    </source>
</evidence>
<keyword evidence="1" id="KW-0802">TPR repeat</keyword>
<dbReference type="InterPro" id="IPR001296">
    <property type="entry name" value="Glyco_trans_1"/>
</dbReference>
<dbReference type="Pfam" id="PF00534">
    <property type="entry name" value="Glycos_transf_1"/>
    <property type="match status" value="1"/>
</dbReference>
<evidence type="ECO:0000313" key="5">
    <source>
        <dbReference type="Proteomes" id="UP000031656"/>
    </source>
</evidence>
<feature type="domain" description="Glycosyl transferase family 1" evidence="2">
    <location>
        <begin position="1051"/>
        <end position="1191"/>
    </location>
</feature>
<dbReference type="Pfam" id="PF13692">
    <property type="entry name" value="Glyco_trans_1_4"/>
    <property type="match status" value="1"/>
</dbReference>
<dbReference type="PROSITE" id="PS50005">
    <property type="entry name" value="TPR"/>
    <property type="match status" value="1"/>
</dbReference>
<dbReference type="AlphaFoldDB" id="A0A067Z663"/>
<dbReference type="InterPro" id="IPR011990">
    <property type="entry name" value="TPR-like_helical_dom_sf"/>
</dbReference>